<proteinExistence type="predicted"/>
<dbReference type="PATRIC" id="fig|698760.3.peg.2046"/>
<reference evidence="3 4" key="1">
    <citation type="journal article" date="2011" name="Plasmid">
        <title>Streptomyces turgidiscabies Car8 contains a modular pathogenicity island that shares virulence genes with other actinobacterial plant pathogens.</title>
        <authorList>
            <person name="Huguet-Tapia J.C."/>
            <person name="Badger J.H."/>
            <person name="Loria R."/>
            <person name="Pettis G.S."/>
        </authorList>
    </citation>
    <scope>NUCLEOTIDE SEQUENCE [LARGE SCALE GENOMIC DNA]</scope>
    <source>
        <strain evidence="3 4">Car8</strain>
    </source>
</reference>
<protein>
    <submittedName>
        <fullName evidence="3">Hydrolase, NUDIX family</fullName>
    </submittedName>
</protein>
<dbReference type="PROSITE" id="PS00893">
    <property type="entry name" value="NUDIX_BOX"/>
    <property type="match status" value="1"/>
</dbReference>
<keyword evidence="4" id="KW-1185">Reference proteome</keyword>
<dbReference type="EMBL" id="AEJB01000159">
    <property type="protein sequence ID" value="ELP69273.1"/>
    <property type="molecule type" value="Genomic_DNA"/>
</dbReference>
<feature type="domain" description="Nudix hydrolase" evidence="2">
    <location>
        <begin position="34"/>
        <end position="167"/>
    </location>
</feature>
<accession>L7FCI7</accession>
<evidence type="ECO:0000256" key="1">
    <source>
        <dbReference type="ARBA" id="ARBA00022801"/>
    </source>
</evidence>
<dbReference type="PANTHER" id="PTHR10885">
    <property type="entry name" value="ISOPENTENYL-DIPHOSPHATE DELTA-ISOMERASE"/>
    <property type="match status" value="1"/>
</dbReference>
<dbReference type="PROSITE" id="PS51462">
    <property type="entry name" value="NUDIX"/>
    <property type="match status" value="1"/>
</dbReference>
<dbReference type="GO" id="GO:0016787">
    <property type="term" value="F:hydrolase activity"/>
    <property type="evidence" value="ECO:0007669"/>
    <property type="project" value="UniProtKB-KW"/>
</dbReference>
<keyword evidence="1 3" id="KW-0378">Hydrolase</keyword>
<dbReference type="Pfam" id="PF00293">
    <property type="entry name" value="NUDIX"/>
    <property type="match status" value="1"/>
</dbReference>
<sequence>MADAVGRGELVERVDEWDRVVGVVERGEAIRHGWLHRVATTVCRDAAGRVLVHRRADGHPRFPQHYDWLVGGAADVGESWEEAAARELTEELGVGADVRFVFKFLCRGAISPYWLGVHEAVVAEEISPDPTEISWHGWVNEGELGELTRRLTFVPDGIEALRRYSATIPPGWQAG</sequence>
<dbReference type="STRING" id="85558.T45_09082"/>
<name>L7FCI7_STRT8</name>
<organism evidence="3 4">
    <name type="scientific">Streptomyces turgidiscabies (strain Car8)</name>
    <dbReference type="NCBI Taxonomy" id="698760"/>
    <lineage>
        <taxon>Bacteria</taxon>
        <taxon>Bacillati</taxon>
        <taxon>Actinomycetota</taxon>
        <taxon>Actinomycetes</taxon>
        <taxon>Kitasatosporales</taxon>
        <taxon>Streptomycetaceae</taxon>
        <taxon>Streptomyces</taxon>
    </lineage>
</organism>
<dbReference type="PANTHER" id="PTHR10885:SF0">
    <property type="entry name" value="ISOPENTENYL-DIPHOSPHATE DELTA-ISOMERASE"/>
    <property type="match status" value="1"/>
</dbReference>
<evidence type="ECO:0000313" key="4">
    <source>
        <dbReference type="Proteomes" id="UP000010931"/>
    </source>
</evidence>
<comment type="caution">
    <text evidence="3">The sequence shown here is derived from an EMBL/GenBank/DDBJ whole genome shotgun (WGS) entry which is preliminary data.</text>
</comment>
<evidence type="ECO:0000259" key="2">
    <source>
        <dbReference type="PROSITE" id="PS51462"/>
    </source>
</evidence>
<evidence type="ECO:0000313" key="3">
    <source>
        <dbReference type="EMBL" id="ELP69273.1"/>
    </source>
</evidence>
<gene>
    <name evidence="3" type="ORF">STRTUCAR8_05762</name>
</gene>
<dbReference type="InterPro" id="IPR020084">
    <property type="entry name" value="NUDIX_hydrolase_CS"/>
</dbReference>
<dbReference type="InterPro" id="IPR000086">
    <property type="entry name" value="NUDIX_hydrolase_dom"/>
</dbReference>
<dbReference type="CDD" id="cd04697">
    <property type="entry name" value="NUDIX_Hydrolase"/>
    <property type="match status" value="1"/>
</dbReference>
<dbReference type="InterPro" id="IPR015797">
    <property type="entry name" value="NUDIX_hydrolase-like_dom_sf"/>
</dbReference>
<dbReference type="AlphaFoldDB" id="L7FCI7"/>
<dbReference type="Gene3D" id="3.90.79.10">
    <property type="entry name" value="Nucleoside Triphosphate Pyrophosphohydrolase"/>
    <property type="match status" value="1"/>
</dbReference>
<dbReference type="Proteomes" id="UP000010931">
    <property type="component" value="Unassembled WGS sequence"/>
</dbReference>
<dbReference type="GeneID" id="97407634"/>
<dbReference type="RefSeq" id="WP_006375508.1">
    <property type="nucleotide sequence ID" value="NZ_AEJB01000159.1"/>
</dbReference>
<dbReference type="SUPFAM" id="SSF55811">
    <property type="entry name" value="Nudix"/>
    <property type="match status" value="1"/>
</dbReference>